<name>A0A330LFU4_9BACT</name>
<evidence type="ECO:0000313" key="2">
    <source>
        <dbReference type="Proteomes" id="UP000248168"/>
    </source>
</evidence>
<proteinExistence type="predicted"/>
<protein>
    <recommendedName>
        <fullName evidence="3">Lipoprotein</fullName>
    </recommendedName>
</protein>
<accession>A0A330LFU4</accession>
<dbReference type="Proteomes" id="UP000248168">
    <property type="component" value="Unassembled WGS sequence"/>
</dbReference>
<gene>
    <name evidence="1" type="ORF">NITLEN_40381</name>
</gene>
<dbReference type="EMBL" id="OUNR01000017">
    <property type="protein sequence ID" value="SPP65908.1"/>
    <property type="molecule type" value="Genomic_DNA"/>
</dbReference>
<dbReference type="AlphaFoldDB" id="A0A330LFU4"/>
<sequence>MRWTYRFPTLTRLLLGGWLGLLLLSLTALPGCVRRIEVHPIPSHPASSAIPRSLQVAISSLTIQGADHMPGITLLEWRTSDLSRATMEYVRNRGTFASVSEGSADLVMTVTARLAMIARGPYVYHVRLQTNMGTTTGSIKTYDVERSATGSSVRWVTASDRDPIEAALQLALEDLLTSIESDRSLYLVKEPVGGDKS</sequence>
<keyword evidence="2" id="KW-1185">Reference proteome</keyword>
<organism evidence="1 2">
    <name type="scientific">Nitrospira lenta</name>
    <dbReference type="NCBI Taxonomy" id="1436998"/>
    <lineage>
        <taxon>Bacteria</taxon>
        <taxon>Pseudomonadati</taxon>
        <taxon>Nitrospirota</taxon>
        <taxon>Nitrospiria</taxon>
        <taxon>Nitrospirales</taxon>
        <taxon>Nitrospiraceae</taxon>
        <taxon>Nitrospira</taxon>
    </lineage>
</organism>
<evidence type="ECO:0000313" key="1">
    <source>
        <dbReference type="EMBL" id="SPP65908.1"/>
    </source>
</evidence>
<evidence type="ECO:0008006" key="3">
    <source>
        <dbReference type="Google" id="ProtNLM"/>
    </source>
</evidence>
<reference evidence="2" key="1">
    <citation type="submission" date="2018-04" db="EMBL/GenBank/DDBJ databases">
        <authorList>
            <person name="Lucker S."/>
            <person name="Sakoula D."/>
        </authorList>
    </citation>
    <scope>NUCLEOTIDE SEQUENCE [LARGE SCALE GENOMIC DNA]</scope>
</reference>
<dbReference type="InParanoid" id="A0A330LFU4"/>